<dbReference type="KEGG" id="sals:SLNWT_5419"/>
<evidence type="ECO:0000313" key="1">
    <source>
        <dbReference type="EMBL" id="AJE85795.1"/>
    </source>
</evidence>
<reference evidence="1 2" key="1">
    <citation type="submission" date="2015-01" db="EMBL/GenBank/DDBJ databases">
        <title>Enhanced salinomycin production by adjusting the supply of polyketide extender units in Streptomyce albus DSM 41398.</title>
        <authorList>
            <person name="Lu C."/>
        </authorList>
    </citation>
    <scope>NUCLEOTIDE SEQUENCE [LARGE SCALE GENOMIC DNA]</scope>
    <source>
        <strain evidence="2">ATCC 21838 / DSM 41398 / FERM P-419 / JCM 4703 / NBRC 107858</strain>
    </source>
</reference>
<name>A0A0B5F2J5_STRA4</name>
<proteinExistence type="predicted"/>
<protein>
    <submittedName>
        <fullName evidence="1">Uncharacterized protein</fullName>
    </submittedName>
</protein>
<sequence length="87" mass="9229">MLYRAATAGGHPRNRAETWADLRRQKVSGPATVTIDFTGIAAHRPRKGYGITLLQIGHGKDGSNTATVKFRRAAGSTDKPAQDGPAS</sequence>
<keyword evidence="2" id="KW-1185">Reference proteome</keyword>
<dbReference type="Proteomes" id="UP000031523">
    <property type="component" value="Chromosome"/>
</dbReference>
<dbReference type="EMBL" id="CP010519">
    <property type="protein sequence ID" value="AJE85795.1"/>
    <property type="molecule type" value="Genomic_DNA"/>
</dbReference>
<accession>A0A0B5F2J5</accession>
<organism evidence="1 2">
    <name type="scientific">Streptomyces albus (strain ATCC 21838 / DSM 41398 / FERM P-419 / JCM 4703 / NBRC 107858)</name>
    <dbReference type="NCBI Taxonomy" id="1081613"/>
    <lineage>
        <taxon>Bacteria</taxon>
        <taxon>Bacillati</taxon>
        <taxon>Actinomycetota</taxon>
        <taxon>Actinomycetes</taxon>
        <taxon>Kitasatosporales</taxon>
        <taxon>Streptomycetaceae</taxon>
        <taxon>Streptomyces</taxon>
    </lineage>
</organism>
<dbReference type="AlphaFoldDB" id="A0A0B5F2J5"/>
<evidence type="ECO:0000313" key="2">
    <source>
        <dbReference type="Proteomes" id="UP000031523"/>
    </source>
</evidence>
<gene>
    <name evidence="1" type="ORF">SLNWT_5419</name>
</gene>